<dbReference type="EMBL" id="CAESAM010000054">
    <property type="protein sequence ID" value="CAB4339872.1"/>
    <property type="molecule type" value="Genomic_DNA"/>
</dbReference>
<organism evidence="1">
    <name type="scientific">freshwater metagenome</name>
    <dbReference type="NCBI Taxonomy" id="449393"/>
    <lineage>
        <taxon>unclassified sequences</taxon>
        <taxon>metagenomes</taxon>
        <taxon>ecological metagenomes</taxon>
    </lineage>
</organism>
<reference evidence="1" key="1">
    <citation type="submission" date="2020-05" db="EMBL/GenBank/DDBJ databases">
        <authorList>
            <person name="Chiriac C."/>
            <person name="Salcher M."/>
            <person name="Ghai R."/>
            <person name="Kavagutti S V."/>
        </authorList>
    </citation>
    <scope>NUCLEOTIDE SEQUENCE</scope>
</reference>
<protein>
    <submittedName>
        <fullName evidence="1">Unannotated protein</fullName>
    </submittedName>
</protein>
<evidence type="ECO:0000313" key="1">
    <source>
        <dbReference type="EMBL" id="CAB4339872.1"/>
    </source>
</evidence>
<sequence>MVSVLPDPAPAMTTAGASGASIIGICSLVGSRNVGSTALIRLAISSEGIIQSPADLAVGLGRKI</sequence>
<accession>A0A6J5ZFC8</accession>
<proteinExistence type="predicted"/>
<dbReference type="AlphaFoldDB" id="A0A6J5ZFC8"/>
<name>A0A6J5ZFC8_9ZZZZ</name>
<gene>
    <name evidence="1" type="ORF">UFOPK4171_00664</name>
</gene>